<name>A0A6A6BSG2_9PEZI</name>
<dbReference type="RefSeq" id="XP_033402750.1">
    <property type="nucleotide sequence ID" value="XM_033547111.1"/>
</dbReference>
<sequence length="96" mass="10248">METCLLSTSGPRRPGWGVLCTASRSPPVFLLSCDAFRCAALHCAATTPPSLASGEDAAMAQWLTGRWTVAWHGMALFNSCFGRTMANGRADRRLGS</sequence>
<protein>
    <submittedName>
        <fullName evidence="1">Uncharacterized protein</fullName>
    </submittedName>
</protein>
<evidence type="ECO:0000313" key="2">
    <source>
        <dbReference type="Proteomes" id="UP000799438"/>
    </source>
</evidence>
<proteinExistence type="predicted"/>
<keyword evidence="2" id="KW-1185">Reference proteome</keyword>
<evidence type="ECO:0000313" key="1">
    <source>
        <dbReference type="EMBL" id="KAF2147042.1"/>
    </source>
</evidence>
<dbReference type="GeneID" id="54304618"/>
<dbReference type="EMBL" id="ML995474">
    <property type="protein sequence ID" value="KAF2147042.1"/>
    <property type="molecule type" value="Genomic_DNA"/>
</dbReference>
<reference evidence="1" key="1">
    <citation type="journal article" date="2020" name="Stud. Mycol.">
        <title>101 Dothideomycetes genomes: a test case for predicting lifestyles and emergence of pathogens.</title>
        <authorList>
            <person name="Haridas S."/>
            <person name="Albert R."/>
            <person name="Binder M."/>
            <person name="Bloem J."/>
            <person name="Labutti K."/>
            <person name="Salamov A."/>
            <person name="Andreopoulos B."/>
            <person name="Baker S."/>
            <person name="Barry K."/>
            <person name="Bills G."/>
            <person name="Bluhm B."/>
            <person name="Cannon C."/>
            <person name="Castanera R."/>
            <person name="Culley D."/>
            <person name="Daum C."/>
            <person name="Ezra D."/>
            <person name="Gonzalez J."/>
            <person name="Henrissat B."/>
            <person name="Kuo A."/>
            <person name="Liang C."/>
            <person name="Lipzen A."/>
            <person name="Lutzoni F."/>
            <person name="Magnuson J."/>
            <person name="Mondo S."/>
            <person name="Nolan M."/>
            <person name="Ohm R."/>
            <person name="Pangilinan J."/>
            <person name="Park H.-J."/>
            <person name="Ramirez L."/>
            <person name="Alfaro M."/>
            <person name="Sun H."/>
            <person name="Tritt A."/>
            <person name="Yoshinaga Y."/>
            <person name="Zwiers L.-H."/>
            <person name="Turgeon B."/>
            <person name="Goodwin S."/>
            <person name="Spatafora J."/>
            <person name="Crous P."/>
            <person name="Grigoriev I."/>
        </authorList>
    </citation>
    <scope>NUCLEOTIDE SEQUENCE</scope>
    <source>
        <strain evidence="1">CBS 121167</strain>
    </source>
</reference>
<accession>A0A6A6BSG2</accession>
<organism evidence="1 2">
    <name type="scientific">Aplosporella prunicola CBS 121167</name>
    <dbReference type="NCBI Taxonomy" id="1176127"/>
    <lineage>
        <taxon>Eukaryota</taxon>
        <taxon>Fungi</taxon>
        <taxon>Dikarya</taxon>
        <taxon>Ascomycota</taxon>
        <taxon>Pezizomycotina</taxon>
        <taxon>Dothideomycetes</taxon>
        <taxon>Dothideomycetes incertae sedis</taxon>
        <taxon>Botryosphaeriales</taxon>
        <taxon>Aplosporellaceae</taxon>
        <taxon>Aplosporella</taxon>
    </lineage>
</organism>
<dbReference type="Proteomes" id="UP000799438">
    <property type="component" value="Unassembled WGS sequence"/>
</dbReference>
<dbReference type="AlphaFoldDB" id="A0A6A6BSG2"/>
<gene>
    <name evidence="1" type="ORF">K452DRAFT_771</name>
</gene>